<dbReference type="GO" id="GO:0008202">
    <property type="term" value="P:steroid metabolic process"/>
    <property type="evidence" value="ECO:0007669"/>
    <property type="project" value="UniProtKB-ARBA"/>
</dbReference>
<dbReference type="RefSeq" id="WP_167186318.1">
    <property type="nucleotide sequence ID" value="NZ_JAAONZ010000007.1"/>
</dbReference>
<name>A0A9E5JT81_9GAMM</name>
<evidence type="ECO:0000259" key="6">
    <source>
        <dbReference type="Pfam" id="PF00890"/>
    </source>
</evidence>
<dbReference type="PRINTS" id="PR00411">
    <property type="entry name" value="PNDRDTASEI"/>
</dbReference>
<accession>A0A9E5JT81</accession>
<dbReference type="PANTHER" id="PTHR43400">
    <property type="entry name" value="FUMARATE REDUCTASE"/>
    <property type="match status" value="1"/>
</dbReference>
<keyword evidence="3" id="KW-0274">FAD</keyword>
<sequence length="573" mass="61918">MNNEQRPSSRWRQQLQTAVAPPRVVNTAGECQWHGETQVAVVGYGAAGASAALQAAEDGARVTVLDRLNGGGASALSGGVVYAGGGTRFQQQAGEQDSVENMLNYLRQETAGVVSEETLRRFCEHSVENIDWLQAHGVPFSGTAYNDKASYPPEGYFLYYSGNETCMPYRQQATPAKRGHRTAGEDFTGRVLFASLHRSASMHEHIDIQPHCEVQRLIVDRDHRLLGVEYLQAPTQPLVRCLMALTNRFANRFALFSPQLGGLIRRLVHLMRRCGQVRCLRVTQGIILSTGGFVFNRPLLAQVAPDYTVPLPLGEECNGSGIGLGVSAGGAVAHLERISAWRFFSPPADMLKGMVVDKTGQRICNEDLYGATTADKVMATEGKRAYLIMDQTLIDQCKRAARPGKLPWHAWLPARLFLNASSVKAQSPAALAEACGFDADDLQRSLETYNAGVHSGEDQFGKAGKYMQPLDQGPFYAIDISISNTRVPCHAITLGGLRVNEGTGEVLNDRGEPISGLYAAGRTAVGICSNSYLSGLSLADCVFSGRRAGVHAATRNTSGSKQQTETPEASLAS</sequence>
<evidence type="ECO:0000256" key="1">
    <source>
        <dbReference type="ARBA" id="ARBA00001974"/>
    </source>
</evidence>
<protein>
    <submittedName>
        <fullName evidence="7">FAD-binding protein</fullName>
    </submittedName>
</protein>
<dbReference type="InterPro" id="IPR050315">
    <property type="entry name" value="FAD-oxidoreductase_2"/>
</dbReference>
<keyword evidence="2" id="KW-0285">Flavoprotein</keyword>
<organism evidence="7 8">
    <name type="scientific">Pseudomaricurvus hydrocarbonicus</name>
    <dbReference type="NCBI Taxonomy" id="1470433"/>
    <lineage>
        <taxon>Bacteria</taxon>
        <taxon>Pseudomonadati</taxon>
        <taxon>Pseudomonadota</taxon>
        <taxon>Gammaproteobacteria</taxon>
        <taxon>Cellvibrionales</taxon>
        <taxon>Cellvibrionaceae</taxon>
        <taxon>Pseudomaricurvus</taxon>
    </lineage>
</organism>
<dbReference type="AlphaFoldDB" id="A0A9E5JT81"/>
<comment type="caution">
    <text evidence="7">The sequence shown here is derived from an EMBL/GenBank/DDBJ whole genome shotgun (WGS) entry which is preliminary data.</text>
</comment>
<feature type="compositionally biased region" description="Polar residues" evidence="5">
    <location>
        <begin position="554"/>
        <end position="573"/>
    </location>
</feature>
<keyword evidence="4" id="KW-0560">Oxidoreductase</keyword>
<evidence type="ECO:0000256" key="3">
    <source>
        <dbReference type="ARBA" id="ARBA00022827"/>
    </source>
</evidence>
<dbReference type="SUPFAM" id="SSF56425">
    <property type="entry name" value="Succinate dehydrogenase/fumarate reductase flavoprotein, catalytic domain"/>
    <property type="match status" value="1"/>
</dbReference>
<dbReference type="SUPFAM" id="SSF51905">
    <property type="entry name" value="FAD/NAD(P)-binding domain"/>
    <property type="match status" value="1"/>
</dbReference>
<dbReference type="InterPro" id="IPR003953">
    <property type="entry name" value="FAD-dep_OxRdtase_2_FAD-bd"/>
</dbReference>
<feature type="domain" description="FAD-dependent oxidoreductase 2 FAD-binding" evidence="6">
    <location>
        <begin position="39"/>
        <end position="528"/>
    </location>
</feature>
<dbReference type="Gene3D" id="3.90.700.10">
    <property type="entry name" value="Succinate dehydrogenase/fumarate reductase flavoprotein, catalytic domain"/>
    <property type="match status" value="1"/>
</dbReference>
<dbReference type="Gene3D" id="3.50.50.60">
    <property type="entry name" value="FAD/NAD(P)-binding domain"/>
    <property type="match status" value="2"/>
</dbReference>
<dbReference type="InterPro" id="IPR027477">
    <property type="entry name" value="Succ_DH/fumarate_Rdtase_cat_sf"/>
</dbReference>
<comment type="cofactor">
    <cofactor evidence="1">
        <name>FAD</name>
        <dbReference type="ChEBI" id="CHEBI:57692"/>
    </cofactor>
</comment>
<evidence type="ECO:0000256" key="5">
    <source>
        <dbReference type="SAM" id="MobiDB-lite"/>
    </source>
</evidence>
<evidence type="ECO:0000313" key="8">
    <source>
        <dbReference type="Proteomes" id="UP000787472"/>
    </source>
</evidence>
<dbReference type="PANTHER" id="PTHR43400:SF10">
    <property type="entry name" value="3-OXOSTEROID 1-DEHYDROGENASE"/>
    <property type="match status" value="1"/>
</dbReference>
<keyword evidence="8" id="KW-1185">Reference proteome</keyword>
<dbReference type="Pfam" id="PF00890">
    <property type="entry name" value="FAD_binding_2"/>
    <property type="match status" value="1"/>
</dbReference>
<evidence type="ECO:0000313" key="7">
    <source>
        <dbReference type="EMBL" id="NHO66104.1"/>
    </source>
</evidence>
<evidence type="ECO:0000256" key="2">
    <source>
        <dbReference type="ARBA" id="ARBA00022630"/>
    </source>
</evidence>
<reference evidence="7" key="1">
    <citation type="submission" date="2020-03" db="EMBL/GenBank/DDBJ databases">
        <authorList>
            <person name="Guo F."/>
        </authorList>
    </citation>
    <scope>NUCLEOTIDE SEQUENCE</scope>
    <source>
        <strain evidence="7">JCM 30134</strain>
    </source>
</reference>
<dbReference type="InterPro" id="IPR036188">
    <property type="entry name" value="FAD/NAD-bd_sf"/>
</dbReference>
<dbReference type="GO" id="GO:0016491">
    <property type="term" value="F:oxidoreductase activity"/>
    <property type="evidence" value="ECO:0007669"/>
    <property type="project" value="UniProtKB-KW"/>
</dbReference>
<gene>
    <name evidence="7" type="ORF">G8770_11160</name>
</gene>
<evidence type="ECO:0000256" key="4">
    <source>
        <dbReference type="ARBA" id="ARBA00023002"/>
    </source>
</evidence>
<dbReference type="Proteomes" id="UP000787472">
    <property type="component" value="Unassembled WGS sequence"/>
</dbReference>
<proteinExistence type="predicted"/>
<dbReference type="NCBIfam" id="NF005511">
    <property type="entry name" value="PRK07121.1-4"/>
    <property type="match status" value="1"/>
</dbReference>
<feature type="region of interest" description="Disordered" evidence="5">
    <location>
        <begin position="552"/>
        <end position="573"/>
    </location>
</feature>
<dbReference type="EMBL" id="JAAONZ010000007">
    <property type="protein sequence ID" value="NHO66104.1"/>
    <property type="molecule type" value="Genomic_DNA"/>
</dbReference>